<proteinExistence type="predicted"/>
<organism evidence="1">
    <name type="scientific">Cryphonectria parasitica mycoreovirus 1 (strain 9B21)</name>
    <name type="common">CpMYRV-1</name>
    <dbReference type="NCBI Taxonomy" id="230407"/>
    <lineage>
        <taxon>Viruses</taxon>
        <taxon>Riboviria</taxon>
        <taxon>Orthornavirae</taxon>
        <taxon>Duplornaviricota</taxon>
        <taxon>Resentoviricetes</taxon>
        <taxon>Reovirales</taxon>
        <taxon>Spinareoviridae</taxon>
        <taxon>Mycoreovirus</taxon>
        <taxon>Mycoreovirus alcryphonectriae</taxon>
        <taxon>Mycoreovirus 1</taxon>
    </lineage>
</organism>
<dbReference type="InterPro" id="IPR045917">
    <property type="entry name" value="VP3-like"/>
</dbReference>
<dbReference type="Pfam" id="PF18965">
    <property type="entry name" value="VP3-like"/>
    <property type="match status" value="1"/>
</dbReference>
<evidence type="ECO:0000313" key="1">
    <source>
        <dbReference type="EMBL" id="BAS02071.1"/>
    </source>
</evidence>
<organismHost>
    <name type="scientific">Cryphonectria parasitica</name>
    <name type="common">Chestnut blight fungus</name>
    <name type="synonym">Endothia parasitica</name>
    <dbReference type="NCBI Taxonomy" id="5116"/>
</organismHost>
<reference evidence="1" key="1">
    <citation type="journal article" date="2010" name="Virology">
        <title>Mycoreovirus 1 S4-coded protein is dispensable for viral replication but necessary for efficient vertical transmission and normal symptom induction.</title>
        <authorList>
            <person name="Eusebio-Cope A."/>
            <person name="Sun L."/>
            <person name="Hillman B.I."/>
            <person name="Suzuki N."/>
        </authorList>
    </citation>
    <scope>NUCLEOTIDE SEQUENCE</scope>
    <source>
        <strain evidence="1">MyRV1/S4ss3/S3Da</strain>
    </source>
</reference>
<sequence length="1065" mass="120825">MFDRQYPTVHDLYIPFPVFQSRLEQPFDTTVTSIRELRTISSQSTVYGYDLTVNDPLYYDLEPLLGNSISLTLDPKLTDSERLDAVYLDINNRLANCHGDLLRKFSATSYSIDTSVIPYVFLPMYRYLLHIMTGSAFNSLFRQMIVNVDANCANADESLLTSAQHLFALLNKINPSRQLPAPLRHILINATIADVPYDMQGKFVPYNVVFLPTSNESLRDATIARIREPAGYHPRPSIVVPHYFVFRSTTDALCRFMYLAKRTFLHVNDKTATHTSVRRCELLRLNFPLDQSFAQLSLLVQLQLPLSTLSIQRLPHLSTTVNQLITLASSSYSEQAIINLLRVNWNVIGYIELSTLGEPSLPAIRVYDFTSSMNTRSVTQGPNVQIRTRSNAIDVHVREFIRFGRYLPLEIPKCRVPRLVSLQVINYSLNHLLSVTPWPDQYDVTRHRPERIIENSVKRTIQYQEYDPSVGTWATSSDMTNYTHIPSDSYYHQFIVTCLRSFCGLRDLPRENSARYPYVVLLYGLALGHEIAPSRMGLTYAMTSHMISYVLSTITTGIDVAPSEIISRFKLFLIDVPFADTIIHDLRKVTPNVNVHSTSIFTSNERGDARILTGWVVIRIAVSRFEQQKRSFEYMSYFNDILRFCDGGIIHFDIPDATFLMHVVTSLQCTPNRRVKVLSYFASQSPFSLTLHFYRDTTDPLLPVANIGHWVTRHQMKRYAYTDRDSTIPLRHEVIPALSTVMSRMTAEYSFVCQKSDLPVCLSALSTISNYARVATWTDYRGIAHWSGSAVIDPLRLLDSSRTGVLATNVPIEPLIAPSHGVPRLERSTYRVVDAFHLCSLIGPIFIQREFNIWTASRTSERTRHVIDVGGRDGAFRGLFPHAMYTVIDPAPAPQHMISNYISEPWDFNDFQGSLDRIMDTLGIIDPQDVFLVFSHVFISALNRPAAHVNALEQLGALQCSSVVSTQTSGSSASTLYSSYVNHNPFLEIRMENAAYLTRTYPSPYPLPTRAEMNEAILNNARSRLHQTSAAEILDLAMRFGYAPSYEAIVTLPALCDQHVVYAIQ</sequence>
<name>A0A0H5BIU8_MYRV9</name>
<dbReference type="EMBL" id="LC019126">
    <property type="protein sequence ID" value="BAS02071.1"/>
    <property type="molecule type" value="Genomic_RNA"/>
</dbReference>
<accession>A0A0H5BIU8</accession>
<reference evidence="1" key="2">
    <citation type="submission" date="2015-01" db="EMBL/GenBank/DDBJ databases">
        <title>Mycoreovirus genome rearrangements associated with RNA silencing deficiency.</title>
        <authorList>
            <person name="Cope A."/>
            <person name="Suzuki N."/>
        </authorList>
    </citation>
    <scope>NUCLEOTIDE SEQUENCE</scope>
    <source>
        <strain evidence="1">MyRV1/S4ss3/S3Da</strain>
    </source>
</reference>
<protein>
    <submittedName>
        <fullName evidence="1">VP3 protein</fullName>
    </submittedName>
</protein>